<dbReference type="Proteomes" id="UP000186705">
    <property type="component" value="Unassembled WGS sequence"/>
</dbReference>
<keyword evidence="4" id="KW-1185">Reference proteome</keyword>
<dbReference type="CDD" id="cd05403">
    <property type="entry name" value="NT_KNTase_like"/>
    <property type="match status" value="1"/>
</dbReference>
<dbReference type="InterPro" id="IPR025117">
    <property type="entry name" value="DUF4037"/>
</dbReference>
<dbReference type="GO" id="GO:0016779">
    <property type="term" value="F:nucleotidyltransferase activity"/>
    <property type="evidence" value="ECO:0007669"/>
    <property type="project" value="InterPro"/>
</dbReference>
<name>A0A1U7NK52_9FIRM</name>
<evidence type="ECO:0000313" key="4">
    <source>
        <dbReference type="Proteomes" id="UP000186705"/>
    </source>
</evidence>
<sequence length="263" mass="30854">MNESQQFIQLIERLIECDPIEAIGLGGSRATNLADAHSDYDLYIYLNQDLPLAEREQVFEGLFQIIEYDNQFWEREDDGIFLDGIPIDILYRNIEDFDKALETTLLYHQAQNAYTTCLWNNLKNTKILFDRHGKLKKLQTKYNISYPIQLKENIIQRHRALLFDGLPNYADQLKKALLRNDMPAINHRAAAFAETYFDLLFALNETSHPGEKRMMNETQKLENVPEHFVEDLTSLFQHLFIDPNQAIKDLEQLKTQMKKLLNE</sequence>
<dbReference type="Pfam" id="PF13228">
    <property type="entry name" value="DUF4037"/>
    <property type="match status" value="1"/>
</dbReference>
<reference evidence="3 4" key="1">
    <citation type="submission" date="2016-11" db="EMBL/GenBank/DDBJ databases">
        <title>Description of two novel members of the family Erysipelotrichaceae: Ileibacterium lipovorans gen. nov., sp. nov. and Dubosiella newyorkensis, gen. nov., sp. nov.</title>
        <authorList>
            <person name="Cox L.M."/>
            <person name="Sohn J."/>
            <person name="Tyrrell K.L."/>
            <person name="Citron D.M."/>
            <person name="Lawson P.A."/>
            <person name="Patel N.B."/>
            <person name="Iizumi T."/>
            <person name="Perez-Perez G.I."/>
            <person name="Goldstein E.J."/>
            <person name="Blaser M.J."/>
        </authorList>
    </citation>
    <scope>NUCLEOTIDE SEQUENCE [LARGE SCALE GENOMIC DNA]</scope>
    <source>
        <strain evidence="3 4">NYU-BL-A4</strain>
    </source>
</reference>
<dbReference type="AlphaFoldDB" id="A0A1U7NK52"/>
<accession>A0A1U7NK52</accession>
<comment type="caution">
    <text evidence="3">The sequence shown here is derived from an EMBL/GenBank/DDBJ whole genome shotgun (WGS) entry which is preliminary data.</text>
</comment>
<evidence type="ECO:0008006" key="5">
    <source>
        <dbReference type="Google" id="ProtNLM"/>
    </source>
</evidence>
<protein>
    <recommendedName>
        <fullName evidence="5">DUF4037 domain-containing protein</fullName>
    </recommendedName>
</protein>
<evidence type="ECO:0000259" key="1">
    <source>
        <dbReference type="Pfam" id="PF01909"/>
    </source>
</evidence>
<dbReference type="InterPro" id="IPR002934">
    <property type="entry name" value="Polymerase_NTP_transf_dom"/>
</dbReference>
<evidence type="ECO:0000313" key="3">
    <source>
        <dbReference type="EMBL" id="OLU44390.1"/>
    </source>
</evidence>
<dbReference type="SUPFAM" id="SSF81301">
    <property type="entry name" value="Nucleotidyltransferase"/>
    <property type="match status" value="1"/>
</dbReference>
<dbReference type="EMBL" id="MPKA01000113">
    <property type="protein sequence ID" value="OLU44390.1"/>
    <property type="molecule type" value="Genomic_DNA"/>
</dbReference>
<proteinExistence type="predicted"/>
<dbReference type="Pfam" id="PF01909">
    <property type="entry name" value="NTP_transf_2"/>
    <property type="match status" value="1"/>
</dbReference>
<feature type="domain" description="Polymerase nucleotidyl transferase" evidence="1">
    <location>
        <begin position="9"/>
        <end position="103"/>
    </location>
</feature>
<dbReference type="Gene3D" id="3.30.460.10">
    <property type="entry name" value="Beta Polymerase, domain 2"/>
    <property type="match status" value="1"/>
</dbReference>
<evidence type="ECO:0000259" key="2">
    <source>
        <dbReference type="Pfam" id="PF13228"/>
    </source>
</evidence>
<gene>
    <name evidence="3" type="ORF">BO225_10705</name>
</gene>
<organism evidence="3 4">
    <name type="scientific">Dubosiella newyorkensis</name>
    <dbReference type="NCBI Taxonomy" id="1862672"/>
    <lineage>
        <taxon>Bacteria</taxon>
        <taxon>Bacillati</taxon>
        <taxon>Bacillota</taxon>
        <taxon>Erysipelotrichia</taxon>
        <taxon>Erysipelotrichales</taxon>
        <taxon>Erysipelotrichaceae</taxon>
        <taxon>Dubosiella</taxon>
    </lineage>
</organism>
<dbReference type="InterPro" id="IPR043519">
    <property type="entry name" value="NT_sf"/>
</dbReference>
<feature type="domain" description="DUF4037" evidence="2">
    <location>
        <begin position="122"/>
        <end position="212"/>
    </location>
</feature>